<dbReference type="Gene3D" id="1.10.10.10">
    <property type="entry name" value="Winged helix-like DNA-binding domain superfamily/Winged helix DNA-binding domain"/>
    <property type="match status" value="1"/>
</dbReference>
<dbReference type="Proteomes" id="UP001528040">
    <property type="component" value="Unassembled WGS sequence"/>
</dbReference>
<keyword evidence="3" id="KW-1185">Reference proteome</keyword>
<evidence type="ECO:0000313" key="2">
    <source>
        <dbReference type="EMBL" id="MDA5095797.1"/>
    </source>
</evidence>
<gene>
    <name evidence="2" type="ORF">O2N63_17030</name>
</gene>
<dbReference type="SUPFAM" id="SSF46785">
    <property type="entry name" value="Winged helix' DNA-binding domain"/>
    <property type="match status" value="1"/>
</dbReference>
<accession>A0ABT4W5K2</accession>
<feature type="region of interest" description="Disordered" evidence="1">
    <location>
        <begin position="113"/>
        <end position="133"/>
    </location>
</feature>
<evidence type="ECO:0008006" key="4">
    <source>
        <dbReference type="Google" id="ProtNLM"/>
    </source>
</evidence>
<evidence type="ECO:0000256" key="1">
    <source>
        <dbReference type="SAM" id="MobiDB-lite"/>
    </source>
</evidence>
<proteinExistence type="predicted"/>
<organism evidence="2 3">
    <name type="scientific">Aliiroseovarius salicola</name>
    <dbReference type="NCBI Taxonomy" id="3009082"/>
    <lineage>
        <taxon>Bacteria</taxon>
        <taxon>Pseudomonadati</taxon>
        <taxon>Pseudomonadota</taxon>
        <taxon>Alphaproteobacteria</taxon>
        <taxon>Rhodobacterales</taxon>
        <taxon>Paracoccaceae</taxon>
        <taxon>Aliiroseovarius</taxon>
    </lineage>
</organism>
<dbReference type="EMBL" id="JAQIIO010000016">
    <property type="protein sequence ID" value="MDA5095797.1"/>
    <property type="molecule type" value="Genomic_DNA"/>
</dbReference>
<protein>
    <recommendedName>
        <fullName evidence="4">Helix-turn-helix domain-containing protein</fullName>
    </recommendedName>
</protein>
<name>A0ABT4W5K2_9RHOB</name>
<dbReference type="InterPro" id="IPR036388">
    <property type="entry name" value="WH-like_DNA-bd_sf"/>
</dbReference>
<sequence length="236" mass="26651">MTKRKPLDLLNKWQVAQYWVRQQPQLTRSGFLVLMRLLDRQNPKTGRCDPSAIGLLEEIGLSERGVRGAFKELEKRGALKRYRSSRRARNQFLIFSPEELEQMKQLANRRKKGTNLNNGLQTPAFKPATPCRSSMKQAAPETIKETIKKKENAENWIGLNTGSNLSASKATVSDMGLGEFERRVVKVFEKEGFGYSGLLMLPNGALEQVHADLVSGCKTFSQALEELLTTYRETAC</sequence>
<evidence type="ECO:0000313" key="3">
    <source>
        <dbReference type="Proteomes" id="UP001528040"/>
    </source>
</evidence>
<dbReference type="RefSeq" id="WP_271055508.1">
    <property type="nucleotide sequence ID" value="NZ_JAQIIO010000016.1"/>
</dbReference>
<comment type="caution">
    <text evidence="2">The sequence shown here is derived from an EMBL/GenBank/DDBJ whole genome shotgun (WGS) entry which is preliminary data.</text>
</comment>
<dbReference type="InterPro" id="IPR036390">
    <property type="entry name" value="WH_DNA-bd_sf"/>
</dbReference>
<reference evidence="2 3" key="1">
    <citation type="submission" date="2023-01" db="EMBL/GenBank/DDBJ databases">
        <authorList>
            <person name="Yoon J.-W."/>
        </authorList>
    </citation>
    <scope>NUCLEOTIDE SEQUENCE [LARGE SCALE GENOMIC DNA]</scope>
    <source>
        <strain evidence="2 3">KMU-50</strain>
    </source>
</reference>